<name>A0A1H2BPH8_9BRAD</name>
<keyword evidence="3" id="KW-1185">Reference proteome</keyword>
<dbReference type="InterPro" id="IPR010610">
    <property type="entry name" value="EryCIII-like_C"/>
</dbReference>
<dbReference type="GO" id="GO:0017000">
    <property type="term" value="P:antibiotic biosynthetic process"/>
    <property type="evidence" value="ECO:0007669"/>
    <property type="project" value="UniProtKB-ARBA"/>
</dbReference>
<dbReference type="PANTHER" id="PTHR48050:SF13">
    <property type="entry name" value="STEROL 3-BETA-GLUCOSYLTRANSFERASE UGT80A2"/>
    <property type="match status" value="1"/>
</dbReference>
<protein>
    <submittedName>
        <fullName evidence="2">Glycosyltransferase, MGT family</fullName>
    </submittedName>
</protein>
<dbReference type="SUPFAM" id="SSF53756">
    <property type="entry name" value="UDP-Glycosyltransferase/glycogen phosphorylase"/>
    <property type="match status" value="1"/>
</dbReference>
<dbReference type="GO" id="GO:0008194">
    <property type="term" value="F:UDP-glycosyltransferase activity"/>
    <property type="evidence" value="ECO:0007669"/>
    <property type="project" value="InterPro"/>
</dbReference>
<evidence type="ECO:0000313" key="2">
    <source>
        <dbReference type="EMBL" id="SDT59942.1"/>
    </source>
</evidence>
<reference evidence="3" key="1">
    <citation type="submission" date="2016-10" db="EMBL/GenBank/DDBJ databases">
        <authorList>
            <person name="Varghese N."/>
            <person name="Submissions S."/>
        </authorList>
    </citation>
    <scope>NUCLEOTIDE SEQUENCE [LARGE SCALE GENOMIC DNA]</scope>
    <source>
        <strain evidence="3">GAS369</strain>
    </source>
</reference>
<feature type="domain" description="Erythromycin biosynthesis protein CIII-like C-terminal" evidence="1">
    <location>
        <begin position="307"/>
        <end position="410"/>
    </location>
</feature>
<dbReference type="GO" id="GO:0016758">
    <property type="term" value="F:hexosyltransferase activity"/>
    <property type="evidence" value="ECO:0007669"/>
    <property type="project" value="UniProtKB-ARBA"/>
</dbReference>
<dbReference type="PANTHER" id="PTHR48050">
    <property type="entry name" value="STEROL 3-BETA-GLUCOSYLTRANSFERASE"/>
    <property type="match status" value="1"/>
</dbReference>
<gene>
    <name evidence="2" type="ORF">SAMN05444158_7390</name>
</gene>
<evidence type="ECO:0000259" key="1">
    <source>
        <dbReference type="Pfam" id="PF06722"/>
    </source>
</evidence>
<dbReference type="Proteomes" id="UP000243904">
    <property type="component" value="Chromosome I"/>
</dbReference>
<keyword evidence="2" id="KW-0808">Transferase</keyword>
<dbReference type="InterPro" id="IPR002213">
    <property type="entry name" value="UDP_glucos_trans"/>
</dbReference>
<evidence type="ECO:0000313" key="3">
    <source>
        <dbReference type="Proteomes" id="UP000243904"/>
    </source>
</evidence>
<dbReference type="Gene3D" id="3.40.50.2000">
    <property type="entry name" value="Glycogen Phosphorylase B"/>
    <property type="match status" value="2"/>
</dbReference>
<accession>A0A1H2BPH8</accession>
<dbReference type="CDD" id="cd03784">
    <property type="entry name" value="GT1_Gtf-like"/>
    <property type="match status" value="1"/>
</dbReference>
<dbReference type="AlphaFoldDB" id="A0A1H2BPH8"/>
<dbReference type="FunFam" id="3.40.50.2000:FF:000072">
    <property type="entry name" value="Glycosyl transferase"/>
    <property type="match status" value="1"/>
</dbReference>
<sequence>MKILIACTPATGHLNPLLAVGRMLIAEGHEVAFLSGSVLRSRIEGIGAKFHAFPEGADFDLRDFGTVAPELKTIPPGLDWLRVAIERVFIDAIPAQHKGLQQVLRNFAADVVIGDDMLFGVLPMLLGPRSKRPPILLCGTSFLHWRREDGAPNFAGLPPATTKQQRDDYAAIYREHDKVVYQASADLLNRCLQSFGVGPLSMPMFESVVELADAYLQLTVPSFEFPRDIPPTVNFVGTPPIIPKQAPLPSWASELDGSHKVVLVTQGTLANHNFGLLVAPTLAALANEPDVLVIATAGGRPIDAIPGPIPGNARLAQYLPFEWVLPRVDVFVTNGGYGSVNQAMSFGIPLVTAGLTEDKADVNARVAWSGIGIDLATNQPTPQALREAIRTVLDKPNYRSRASLMADEFGRIDTRSEILRIVGQISQTSGNDGLEWSGVAEESRKTRAIKRA</sequence>
<dbReference type="RefSeq" id="WP_146690819.1">
    <property type="nucleotide sequence ID" value="NZ_LT629750.1"/>
</dbReference>
<organism evidence="2 3">
    <name type="scientific">Bradyrhizobium canariense</name>
    <dbReference type="NCBI Taxonomy" id="255045"/>
    <lineage>
        <taxon>Bacteria</taxon>
        <taxon>Pseudomonadati</taxon>
        <taxon>Pseudomonadota</taxon>
        <taxon>Alphaproteobacteria</taxon>
        <taxon>Hyphomicrobiales</taxon>
        <taxon>Nitrobacteraceae</taxon>
        <taxon>Bradyrhizobium</taxon>
    </lineage>
</organism>
<proteinExistence type="predicted"/>
<dbReference type="InterPro" id="IPR050426">
    <property type="entry name" value="Glycosyltransferase_28"/>
</dbReference>
<dbReference type="EMBL" id="LT629750">
    <property type="protein sequence ID" value="SDT59942.1"/>
    <property type="molecule type" value="Genomic_DNA"/>
</dbReference>
<dbReference type="Pfam" id="PF06722">
    <property type="entry name" value="EryCIII-like_C"/>
    <property type="match status" value="1"/>
</dbReference>